<sequence length="141" mass="15641">MLRRVMAVVAVCIAFIGATVWATPASALERSTGHPDTLSRYCAAFRSEYTETRDSYSCDLGEDAIMCFTDDRGCLFYAAERKPGQLPSKCEEAGGRFFDEIVIFTCDKIAALPDFDLTVECTWEQLGNPKLPCVVYSEPPM</sequence>
<evidence type="ECO:0000313" key="2">
    <source>
        <dbReference type="EMBL" id="GFJ87384.1"/>
    </source>
</evidence>
<feature type="signal peptide" evidence="1">
    <location>
        <begin position="1"/>
        <end position="22"/>
    </location>
</feature>
<reference evidence="2 3" key="1">
    <citation type="submission" date="2020-03" db="EMBL/GenBank/DDBJ databases">
        <title>Whole genome shotgun sequence of Phytohabitans rumicis NBRC 108638.</title>
        <authorList>
            <person name="Komaki H."/>
            <person name="Tamura T."/>
        </authorList>
    </citation>
    <scope>NUCLEOTIDE SEQUENCE [LARGE SCALE GENOMIC DNA]</scope>
    <source>
        <strain evidence="2 3">NBRC 108638</strain>
    </source>
</reference>
<evidence type="ECO:0000256" key="1">
    <source>
        <dbReference type="SAM" id="SignalP"/>
    </source>
</evidence>
<dbReference type="AlphaFoldDB" id="A0A6V8KU74"/>
<protein>
    <recommendedName>
        <fullName evidence="4">Secreted protein</fullName>
    </recommendedName>
</protein>
<keyword evidence="3" id="KW-1185">Reference proteome</keyword>
<dbReference type="Proteomes" id="UP000482960">
    <property type="component" value="Unassembled WGS sequence"/>
</dbReference>
<comment type="caution">
    <text evidence="2">The sequence shown here is derived from an EMBL/GenBank/DDBJ whole genome shotgun (WGS) entry which is preliminary data.</text>
</comment>
<feature type="chain" id="PRO_5039218155" description="Secreted protein" evidence="1">
    <location>
        <begin position="23"/>
        <end position="141"/>
    </location>
</feature>
<reference evidence="2 3" key="2">
    <citation type="submission" date="2020-03" db="EMBL/GenBank/DDBJ databases">
        <authorList>
            <person name="Ichikawa N."/>
            <person name="Kimura A."/>
            <person name="Kitahashi Y."/>
            <person name="Uohara A."/>
        </authorList>
    </citation>
    <scope>NUCLEOTIDE SEQUENCE [LARGE SCALE GENOMIC DNA]</scope>
    <source>
        <strain evidence="2 3">NBRC 108638</strain>
    </source>
</reference>
<name>A0A6V8KU74_9ACTN</name>
<evidence type="ECO:0008006" key="4">
    <source>
        <dbReference type="Google" id="ProtNLM"/>
    </source>
</evidence>
<gene>
    <name evidence="2" type="ORF">Prum_010260</name>
</gene>
<accession>A0A6V8KU74</accession>
<proteinExistence type="predicted"/>
<dbReference type="EMBL" id="BLPG01000001">
    <property type="protein sequence ID" value="GFJ87384.1"/>
    <property type="molecule type" value="Genomic_DNA"/>
</dbReference>
<keyword evidence="1" id="KW-0732">Signal</keyword>
<evidence type="ECO:0000313" key="3">
    <source>
        <dbReference type="Proteomes" id="UP000482960"/>
    </source>
</evidence>
<organism evidence="2 3">
    <name type="scientific">Phytohabitans rumicis</name>
    <dbReference type="NCBI Taxonomy" id="1076125"/>
    <lineage>
        <taxon>Bacteria</taxon>
        <taxon>Bacillati</taxon>
        <taxon>Actinomycetota</taxon>
        <taxon>Actinomycetes</taxon>
        <taxon>Micromonosporales</taxon>
        <taxon>Micromonosporaceae</taxon>
    </lineage>
</organism>